<dbReference type="GO" id="GO:0016887">
    <property type="term" value="F:ATP hydrolysis activity"/>
    <property type="evidence" value="ECO:0007669"/>
    <property type="project" value="InterPro"/>
</dbReference>
<dbReference type="RefSeq" id="WP_153511538.1">
    <property type="nucleotide sequence ID" value="NZ_CP045652.1"/>
</dbReference>
<dbReference type="GO" id="GO:0005524">
    <property type="term" value="F:ATP binding"/>
    <property type="evidence" value="ECO:0007669"/>
    <property type="project" value="UniProtKB-KW"/>
</dbReference>
<dbReference type="AlphaFoldDB" id="A0A5Q0QFT0"/>
<name>A0A5Q0QFT0_9SPHI</name>
<dbReference type="KEGG" id="sphe:GFH32_10270"/>
<feature type="domain" description="ABC transporter" evidence="4">
    <location>
        <begin position="26"/>
        <end position="73"/>
    </location>
</feature>
<keyword evidence="6" id="KW-1185">Reference proteome</keyword>
<dbReference type="PANTHER" id="PTHR42939">
    <property type="entry name" value="ABC TRANSPORTER ATP-BINDING PROTEIN ALBC-RELATED"/>
    <property type="match status" value="1"/>
</dbReference>
<evidence type="ECO:0000256" key="2">
    <source>
        <dbReference type="ARBA" id="ARBA00022741"/>
    </source>
</evidence>
<evidence type="ECO:0000259" key="4">
    <source>
        <dbReference type="Pfam" id="PF00005"/>
    </source>
</evidence>
<evidence type="ECO:0000313" key="5">
    <source>
        <dbReference type="EMBL" id="QGA26688.1"/>
    </source>
</evidence>
<dbReference type="Gene3D" id="3.40.50.300">
    <property type="entry name" value="P-loop containing nucleotide triphosphate hydrolases"/>
    <property type="match status" value="1"/>
</dbReference>
<gene>
    <name evidence="5" type="ORF">GFH32_10270</name>
</gene>
<reference evidence="5 6" key="1">
    <citation type="submission" date="2019-10" db="EMBL/GenBank/DDBJ databases">
        <authorList>
            <person name="Dong K."/>
        </authorList>
    </citation>
    <scope>NUCLEOTIDE SEQUENCE [LARGE SCALE GENOMIC DNA]</scope>
    <source>
        <strain evidence="6">dk4302</strain>
    </source>
</reference>
<organism evidence="5 6">
    <name type="scientific">Sphingobacterium zhuxiongii</name>
    <dbReference type="NCBI Taxonomy" id="2662364"/>
    <lineage>
        <taxon>Bacteria</taxon>
        <taxon>Pseudomonadati</taxon>
        <taxon>Bacteroidota</taxon>
        <taxon>Sphingobacteriia</taxon>
        <taxon>Sphingobacteriales</taxon>
        <taxon>Sphingobacteriaceae</taxon>
        <taxon>Sphingobacterium</taxon>
    </lineage>
</organism>
<evidence type="ECO:0000256" key="1">
    <source>
        <dbReference type="ARBA" id="ARBA00022448"/>
    </source>
</evidence>
<accession>A0A5Q0QFT0</accession>
<dbReference type="InterPro" id="IPR027417">
    <property type="entry name" value="P-loop_NTPase"/>
</dbReference>
<dbReference type="SUPFAM" id="SSF52540">
    <property type="entry name" value="P-loop containing nucleoside triphosphate hydrolases"/>
    <property type="match status" value="1"/>
</dbReference>
<protein>
    <submittedName>
        <fullName evidence="5">ATP-binding cassette domain-containing protein</fullName>
    </submittedName>
</protein>
<dbReference type="Proteomes" id="UP000326921">
    <property type="component" value="Chromosome"/>
</dbReference>
<proteinExistence type="predicted"/>
<keyword evidence="1" id="KW-0813">Transport</keyword>
<dbReference type="InterPro" id="IPR051782">
    <property type="entry name" value="ABC_Transporter_VariousFunc"/>
</dbReference>
<keyword evidence="3 5" id="KW-0067">ATP-binding</keyword>
<dbReference type="EMBL" id="CP045652">
    <property type="protein sequence ID" value="QGA26688.1"/>
    <property type="molecule type" value="Genomic_DNA"/>
</dbReference>
<dbReference type="PANTHER" id="PTHR42939:SF1">
    <property type="entry name" value="ABC TRANSPORTER ATP-BINDING PROTEIN ALBC-RELATED"/>
    <property type="match status" value="1"/>
</dbReference>
<sequence>MKISNFQKSYTKRPFLDIPALEFLPEVYWIRGENGAGKSTLLKCLAGLSSFKGEIEIDQVSLKRNPRRYLSYVNYAPTEPVYPDFLTGRQLIDFYKKEKRNRL</sequence>
<evidence type="ECO:0000313" key="6">
    <source>
        <dbReference type="Proteomes" id="UP000326921"/>
    </source>
</evidence>
<evidence type="ECO:0000256" key="3">
    <source>
        <dbReference type="ARBA" id="ARBA00022840"/>
    </source>
</evidence>
<dbReference type="Pfam" id="PF00005">
    <property type="entry name" value="ABC_tran"/>
    <property type="match status" value="1"/>
</dbReference>
<dbReference type="InterPro" id="IPR003439">
    <property type="entry name" value="ABC_transporter-like_ATP-bd"/>
</dbReference>
<keyword evidence="2" id="KW-0547">Nucleotide-binding</keyword>